<proteinExistence type="predicted"/>
<dbReference type="KEGG" id="clup:CLUP02_09378"/>
<accession>A0A9Q8SWG7</accession>
<evidence type="ECO:0000313" key="2">
    <source>
        <dbReference type="EMBL" id="UQC83882.1"/>
    </source>
</evidence>
<evidence type="ECO:0000256" key="1">
    <source>
        <dbReference type="SAM" id="MobiDB-lite"/>
    </source>
</evidence>
<evidence type="ECO:0000313" key="3">
    <source>
        <dbReference type="Proteomes" id="UP000830671"/>
    </source>
</evidence>
<feature type="compositionally biased region" description="Basic residues" evidence="1">
    <location>
        <begin position="65"/>
        <end position="75"/>
    </location>
</feature>
<sequence>MSSKTSKRQLTWRLARRLLPWGIAKGYINFVLPSRKDLKPLLARQVEAHTAYRSGSQKPGTTNQIRHKAPKRVGRKGAPAGKE</sequence>
<protein>
    <submittedName>
        <fullName evidence="2">Uncharacterized protein</fullName>
    </submittedName>
</protein>
<dbReference type="RefSeq" id="XP_049145500.1">
    <property type="nucleotide sequence ID" value="XM_049288356.1"/>
</dbReference>
<keyword evidence="3" id="KW-1185">Reference proteome</keyword>
<name>A0A9Q8SWG7_9PEZI</name>
<dbReference type="GeneID" id="73343366"/>
<dbReference type="Proteomes" id="UP000830671">
    <property type="component" value="Chromosome 4"/>
</dbReference>
<gene>
    <name evidence="2" type="ORF">CLUP02_09378</name>
</gene>
<dbReference type="AlphaFoldDB" id="A0A9Q8SWG7"/>
<feature type="compositionally biased region" description="Polar residues" evidence="1">
    <location>
        <begin position="53"/>
        <end position="64"/>
    </location>
</feature>
<reference evidence="2" key="1">
    <citation type="journal article" date="2021" name="Mol. Plant Microbe Interact.">
        <title>Complete Genome Sequence of the Plant-Pathogenic Fungus Colletotrichum lupini.</title>
        <authorList>
            <person name="Baroncelli R."/>
            <person name="Pensec F."/>
            <person name="Da Lio D."/>
            <person name="Boufleur T."/>
            <person name="Vicente I."/>
            <person name="Sarrocco S."/>
            <person name="Picot A."/>
            <person name="Baraldi E."/>
            <person name="Sukno S."/>
            <person name="Thon M."/>
            <person name="Le Floch G."/>
        </authorList>
    </citation>
    <scope>NUCLEOTIDE SEQUENCE</scope>
    <source>
        <strain evidence="2">IMI 504893</strain>
    </source>
</reference>
<organism evidence="2 3">
    <name type="scientific">Colletotrichum lupini</name>
    <dbReference type="NCBI Taxonomy" id="145971"/>
    <lineage>
        <taxon>Eukaryota</taxon>
        <taxon>Fungi</taxon>
        <taxon>Dikarya</taxon>
        <taxon>Ascomycota</taxon>
        <taxon>Pezizomycotina</taxon>
        <taxon>Sordariomycetes</taxon>
        <taxon>Hypocreomycetidae</taxon>
        <taxon>Glomerellales</taxon>
        <taxon>Glomerellaceae</taxon>
        <taxon>Colletotrichum</taxon>
        <taxon>Colletotrichum acutatum species complex</taxon>
    </lineage>
</organism>
<dbReference type="EMBL" id="CP019476">
    <property type="protein sequence ID" value="UQC83882.1"/>
    <property type="molecule type" value="Genomic_DNA"/>
</dbReference>
<feature type="region of interest" description="Disordered" evidence="1">
    <location>
        <begin position="50"/>
        <end position="83"/>
    </location>
</feature>